<proteinExistence type="predicted"/>
<sequence>MLQELIVALIVVVALLQVCRRYLPATLRQRIVYALARKGFDQERMAKLFKTQSSCGDGCGSCGSCETKTAADAPQDTKAVRRVITLHVQR</sequence>
<evidence type="ECO:0000313" key="2">
    <source>
        <dbReference type="Proteomes" id="UP000318431"/>
    </source>
</evidence>
<dbReference type="Proteomes" id="UP000318431">
    <property type="component" value="Unassembled WGS sequence"/>
</dbReference>
<reference evidence="1 2" key="1">
    <citation type="journal article" date="2015" name="Stand. Genomic Sci.">
        <title>Genomic Encyclopedia of Bacterial and Archaeal Type Strains, Phase III: the genomes of soil and plant-associated and newly described type strains.</title>
        <authorList>
            <person name="Whitman W.B."/>
            <person name="Woyke T."/>
            <person name="Klenk H.P."/>
            <person name="Zhou Y."/>
            <person name="Lilburn T.G."/>
            <person name="Beck B.J."/>
            <person name="De Vos P."/>
            <person name="Vandamme P."/>
            <person name="Eisen J.A."/>
            <person name="Garrity G."/>
            <person name="Hugenholtz P."/>
            <person name="Kyrpides N.C."/>
        </authorList>
    </citation>
    <scope>NUCLEOTIDE SEQUENCE [LARGE SCALE GENOMIC DNA]</scope>
    <source>
        <strain evidence="1 2">CGMCC 1.10822</strain>
    </source>
</reference>
<organism evidence="1 2">
    <name type="scientific">Pseudoduganella lurida</name>
    <dbReference type="NCBI Taxonomy" id="1036180"/>
    <lineage>
        <taxon>Bacteria</taxon>
        <taxon>Pseudomonadati</taxon>
        <taxon>Pseudomonadota</taxon>
        <taxon>Betaproteobacteria</taxon>
        <taxon>Burkholderiales</taxon>
        <taxon>Oxalobacteraceae</taxon>
        <taxon>Telluria group</taxon>
        <taxon>Pseudoduganella</taxon>
    </lineage>
</organism>
<dbReference type="RefSeq" id="WP_145652389.1">
    <property type="nucleotide sequence ID" value="NZ_VLLB01000011.1"/>
</dbReference>
<evidence type="ECO:0008006" key="3">
    <source>
        <dbReference type="Google" id="ProtNLM"/>
    </source>
</evidence>
<keyword evidence="2" id="KW-1185">Reference proteome</keyword>
<name>A0A562QXH0_9BURK</name>
<dbReference type="EMBL" id="VLLB01000011">
    <property type="protein sequence ID" value="TWI61519.1"/>
    <property type="molecule type" value="Genomic_DNA"/>
</dbReference>
<dbReference type="InterPro" id="IPR046494">
    <property type="entry name" value="DUF6587"/>
</dbReference>
<accession>A0A562QXH0</accession>
<gene>
    <name evidence="1" type="ORF">IP91_04599</name>
</gene>
<comment type="caution">
    <text evidence="1">The sequence shown here is derived from an EMBL/GenBank/DDBJ whole genome shotgun (WGS) entry which is preliminary data.</text>
</comment>
<protein>
    <recommendedName>
        <fullName evidence="3">FeoB-associated Cys-rich membrane protein</fullName>
    </recommendedName>
</protein>
<dbReference type="AlphaFoldDB" id="A0A562QXH0"/>
<dbReference type="OrthoDB" id="8708692at2"/>
<dbReference type="Pfam" id="PF20228">
    <property type="entry name" value="DUF6587"/>
    <property type="match status" value="1"/>
</dbReference>
<evidence type="ECO:0000313" key="1">
    <source>
        <dbReference type="EMBL" id="TWI61519.1"/>
    </source>
</evidence>